<reference evidence="14 15" key="1">
    <citation type="journal article" date="2021" name="Elife">
        <title>Chloroplast acquisition without the gene transfer in kleptoplastic sea slugs, Plakobranchus ocellatus.</title>
        <authorList>
            <person name="Maeda T."/>
            <person name="Takahashi S."/>
            <person name="Yoshida T."/>
            <person name="Shimamura S."/>
            <person name="Takaki Y."/>
            <person name="Nagai Y."/>
            <person name="Toyoda A."/>
            <person name="Suzuki Y."/>
            <person name="Arimoto A."/>
            <person name="Ishii H."/>
            <person name="Satoh N."/>
            <person name="Nishiyama T."/>
            <person name="Hasebe M."/>
            <person name="Maruyama T."/>
            <person name="Minagawa J."/>
            <person name="Obokata J."/>
            <person name="Shigenobu S."/>
        </authorList>
    </citation>
    <scope>NUCLEOTIDE SEQUENCE [LARGE SCALE GENOMIC DNA]</scope>
</reference>
<dbReference type="PANTHER" id="PTHR23284">
    <property type="entry name" value="PROLACTIN REGULATORY ELEMENT BINDING PROTEIN"/>
    <property type="match status" value="1"/>
</dbReference>
<feature type="compositionally biased region" description="Basic and acidic residues" evidence="12">
    <location>
        <begin position="130"/>
        <end position="139"/>
    </location>
</feature>
<keyword evidence="3 11" id="KW-0853">WD repeat</keyword>
<evidence type="ECO:0000313" key="14">
    <source>
        <dbReference type="EMBL" id="GFN97213.1"/>
    </source>
</evidence>
<dbReference type="GO" id="GO:0006888">
    <property type="term" value="P:endoplasmic reticulum to Golgi vesicle-mediated transport"/>
    <property type="evidence" value="ECO:0007669"/>
    <property type="project" value="TreeGrafter"/>
</dbReference>
<dbReference type="Gene3D" id="2.130.10.10">
    <property type="entry name" value="YVTN repeat-like/Quinoprotein amine dehydrogenase"/>
    <property type="match status" value="1"/>
</dbReference>
<dbReference type="Pfam" id="PF00400">
    <property type="entry name" value="WD40"/>
    <property type="match status" value="2"/>
</dbReference>
<keyword evidence="9 13" id="KW-1133">Transmembrane helix</keyword>
<feature type="repeat" description="WD" evidence="11">
    <location>
        <begin position="169"/>
        <end position="191"/>
    </location>
</feature>
<keyword evidence="5" id="KW-0677">Repeat</keyword>
<evidence type="ECO:0000256" key="8">
    <source>
        <dbReference type="ARBA" id="ARBA00022927"/>
    </source>
</evidence>
<keyword evidence="7" id="KW-0931">ER-Golgi transport</keyword>
<organism evidence="14 15">
    <name type="scientific">Plakobranchus ocellatus</name>
    <dbReference type="NCBI Taxonomy" id="259542"/>
    <lineage>
        <taxon>Eukaryota</taxon>
        <taxon>Metazoa</taxon>
        <taxon>Spiralia</taxon>
        <taxon>Lophotrochozoa</taxon>
        <taxon>Mollusca</taxon>
        <taxon>Gastropoda</taxon>
        <taxon>Heterobranchia</taxon>
        <taxon>Euthyneura</taxon>
        <taxon>Panpulmonata</taxon>
        <taxon>Sacoglossa</taxon>
        <taxon>Placobranchoidea</taxon>
        <taxon>Plakobranchidae</taxon>
        <taxon>Plakobranchus</taxon>
    </lineage>
</organism>
<evidence type="ECO:0000256" key="11">
    <source>
        <dbReference type="PROSITE-ProRule" id="PRU00221"/>
    </source>
</evidence>
<comment type="caution">
    <text evidence="14">The sequence shown here is derived from an EMBL/GenBank/DDBJ whole genome shotgun (WGS) entry which is preliminary data.</text>
</comment>
<evidence type="ECO:0000256" key="7">
    <source>
        <dbReference type="ARBA" id="ARBA00022892"/>
    </source>
</evidence>
<dbReference type="Proteomes" id="UP000735302">
    <property type="component" value="Unassembled WGS sequence"/>
</dbReference>
<keyword evidence="10 13" id="KW-0472">Membrane</keyword>
<dbReference type="InterPro" id="IPR001680">
    <property type="entry name" value="WD40_rpt"/>
</dbReference>
<evidence type="ECO:0000256" key="10">
    <source>
        <dbReference type="ARBA" id="ARBA00023136"/>
    </source>
</evidence>
<keyword evidence="15" id="KW-1185">Reference proteome</keyword>
<keyword evidence="2" id="KW-0813">Transport</keyword>
<keyword evidence="6" id="KW-0256">Endoplasmic reticulum</keyword>
<evidence type="ECO:0000256" key="6">
    <source>
        <dbReference type="ARBA" id="ARBA00022824"/>
    </source>
</evidence>
<evidence type="ECO:0000256" key="4">
    <source>
        <dbReference type="ARBA" id="ARBA00022692"/>
    </source>
</evidence>
<sequence>MAPPKGVLLAHTDFPLYTVRALDDKHFIVAGGGGQAKTGIPNAIEIYKISPSSSGGEISATSVCRHDTGIRAVMNCSSFYDGRHHHLATGEDELCGTYTVKYKVVSQPEGAKAKSDNVRHRKPNDAGSENADKKESKSDSVKKELIFQIEEAKSVTTDFSSDGGFQKCVRFAPKYSSLATGGADGFVRLWKYPELTKLWEVQAHKNEIDDIDFSPDGSKVVTVSRDKNGSVWSVKDGKKVIDLVWNQKTTDPYRFRACRFGLIEGKKDKFNLYSVNIPVTRSSSNHCFISLWDASKFALKKTVRAGPDVISALAVSPEGIFLGVGTISGSISVYITFSLQRLYHVKEAHSIFVTGLDFLPASEATRAVTGDHNYNLVSISADNMIRLHQSPERSSYHPVLIIIGVFVIVFLMFYLMAELGI</sequence>
<dbReference type="AlphaFoldDB" id="A0AAV3ZPG7"/>
<dbReference type="GO" id="GO:0005085">
    <property type="term" value="F:guanyl-nucleotide exchange factor activity"/>
    <property type="evidence" value="ECO:0007669"/>
    <property type="project" value="InterPro"/>
</dbReference>
<evidence type="ECO:0000256" key="5">
    <source>
        <dbReference type="ARBA" id="ARBA00022737"/>
    </source>
</evidence>
<dbReference type="PANTHER" id="PTHR23284:SF0">
    <property type="entry name" value="PROLACTIN REGULATORY ELEMENT-BINDING PROTEIN"/>
    <property type="match status" value="1"/>
</dbReference>
<proteinExistence type="predicted"/>
<evidence type="ECO:0000256" key="9">
    <source>
        <dbReference type="ARBA" id="ARBA00022989"/>
    </source>
</evidence>
<dbReference type="SMART" id="SM00320">
    <property type="entry name" value="WD40"/>
    <property type="match status" value="4"/>
</dbReference>
<dbReference type="SUPFAM" id="SSF50978">
    <property type="entry name" value="WD40 repeat-like"/>
    <property type="match status" value="1"/>
</dbReference>
<dbReference type="GO" id="GO:0003400">
    <property type="term" value="P:regulation of COPII vesicle coating"/>
    <property type="evidence" value="ECO:0007669"/>
    <property type="project" value="TreeGrafter"/>
</dbReference>
<evidence type="ECO:0000313" key="15">
    <source>
        <dbReference type="Proteomes" id="UP000735302"/>
    </source>
</evidence>
<evidence type="ECO:0000256" key="12">
    <source>
        <dbReference type="SAM" id="MobiDB-lite"/>
    </source>
</evidence>
<dbReference type="EMBL" id="BLXT01002742">
    <property type="protein sequence ID" value="GFN97213.1"/>
    <property type="molecule type" value="Genomic_DNA"/>
</dbReference>
<dbReference type="InterPro" id="IPR036322">
    <property type="entry name" value="WD40_repeat_dom_sf"/>
</dbReference>
<evidence type="ECO:0000256" key="3">
    <source>
        <dbReference type="ARBA" id="ARBA00022574"/>
    </source>
</evidence>
<feature type="transmembrane region" description="Helical" evidence="13">
    <location>
        <begin position="396"/>
        <end position="417"/>
    </location>
</feature>
<dbReference type="PROSITE" id="PS50294">
    <property type="entry name" value="WD_REPEATS_REGION"/>
    <property type="match status" value="1"/>
</dbReference>
<evidence type="ECO:0000256" key="1">
    <source>
        <dbReference type="ARBA" id="ARBA00004389"/>
    </source>
</evidence>
<dbReference type="PROSITE" id="PS50082">
    <property type="entry name" value="WD_REPEATS_2"/>
    <property type="match status" value="2"/>
</dbReference>
<dbReference type="GO" id="GO:0005789">
    <property type="term" value="C:endoplasmic reticulum membrane"/>
    <property type="evidence" value="ECO:0007669"/>
    <property type="project" value="UniProtKB-SubCell"/>
</dbReference>
<comment type="subcellular location">
    <subcellularLocation>
        <location evidence="1">Endoplasmic reticulum membrane</location>
        <topology evidence="1">Single-pass membrane protein</topology>
    </subcellularLocation>
</comment>
<keyword evidence="4 13" id="KW-0812">Transmembrane</keyword>
<dbReference type="InterPro" id="IPR045260">
    <property type="entry name" value="Sec12-like"/>
</dbReference>
<dbReference type="InterPro" id="IPR015943">
    <property type="entry name" value="WD40/YVTN_repeat-like_dom_sf"/>
</dbReference>
<evidence type="ECO:0000256" key="13">
    <source>
        <dbReference type="SAM" id="Phobius"/>
    </source>
</evidence>
<protein>
    <submittedName>
        <fullName evidence="14">Prolactin regulatory element-binding protein</fullName>
    </submittedName>
</protein>
<evidence type="ECO:0000256" key="2">
    <source>
        <dbReference type="ARBA" id="ARBA00022448"/>
    </source>
</evidence>
<gene>
    <name evidence="14" type="ORF">PoB_002371900</name>
</gene>
<name>A0AAV3ZPG7_9GAST</name>
<keyword evidence="8" id="KW-0653">Protein transport</keyword>
<dbReference type="GO" id="GO:0015031">
    <property type="term" value="P:protein transport"/>
    <property type="evidence" value="ECO:0007669"/>
    <property type="project" value="UniProtKB-KW"/>
</dbReference>
<accession>A0AAV3ZPG7</accession>
<feature type="region of interest" description="Disordered" evidence="12">
    <location>
        <begin position="109"/>
        <end position="139"/>
    </location>
</feature>
<feature type="repeat" description="WD" evidence="11">
    <location>
        <begin position="201"/>
        <end position="242"/>
    </location>
</feature>